<dbReference type="GO" id="GO:0015562">
    <property type="term" value="F:efflux transmembrane transporter activity"/>
    <property type="evidence" value="ECO:0007669"/>
    <property type="project" value="InterPro"/>
</dbReference>
<proteinExistence type="inferred from homology"/>
<accession>B2KBV8</accession>
<dbReference type="Pfam" id="PF02321">
    <property type="entry name" value="OEP"/>
    <property type="match status" value="1"/>
</dbReference>
<comment type="subcellular location">
    <subcellularLocation>
        <location evidence="1">Cell outer membrane</location>
    </subcellularLocation>
</comment>
<evidence type="ECO:0000256" key="2">
    <source>
        <dbReference type="ARBA" id="ARBA00007613"/>
    </source>
</evidence>
<evidence type="ECO:0000256" key="3">
    <source>
        <dbReference type="ARBA" id="ARBA00022448"/>
    </source>
</evidence>
<comment type="similarity">
    <text evidence="2">Belongs to the outer membrane factor (OMF) (TC 1.B.17) family.</text>
</comment>
<keyword evidence="5" id="KW-0812">Transmembrane</keyword>
<evidence type="ECO:0000256" key="4">
    <source>
        <dbReference type="ARBA" id="ARBA00022452"/>
    </source>
</evidence>
<evidence type="ECO:0000256" key="6">
    <source>
        <dbReference type="ARBA" id="ARBA00023136"/>
    </source>
</evidence>
<protein>
    <submittedName>
        <fullName evidence="8">Outer membrane efflux protein</fullName>
    </submittedName>
</protein>
<dbReference type="InterPro" id="IPR051906">
    <property type="entry name" value="TolC-like"/>
</dbReference>
<keyword evidence="6" id="KW-0472">Membrane</keyword>
<evidence type="ECO:0000313" key="8">
    <source>
        <dbReference type="EMBL" id="ACC97862.1"/>
    </source>
</evidence>
<dbReference type="STRING" id="445932.Emin_0302"/>
<dbReference type="AlphaFoldDB" id="B2KBV8"/>
<name>B2KBV8_ELUMP</name>
<keyword evidence="3" id="KW-0813">Transport</keyword>
<reference evidence="8 9" key="1">
    <citation type="journal article" date="2009" name="Appl. Environ. Microbiol.">
        <title>Genomic analysis of 'Elusimicrobium minutum,' the first cultivated representative of the phylum 'Elusimicrobia' (formerly termite group 1).</title>
        <authorList>
            <person name="Herlemann D.P.R."/>
            <person name="Geissinger O."/>
            <person name="Ikeda-Ohtsubo W."/>
            <person name="Kunin V."/>
            <person name="Sun H."/>
            <person name="Lapidus A."/>
            <person name="Hugenholtz P."/>
            <person name="Brune A."/>
        </authorList>
    </citation>
    <scope>NUCLEOTIDE SEQUENCE [LARGE SCALE GENOMIC DNA]</scope>
    <source>
        <strain evidence="8 9">Pei191</strain>
    </source>
</reference>
<keyword evidence="7" id="KW-0998">Cell outer membrane</keyword>
<organism evidence="8 9">
    <name type="scientific">Elusimicrobium minutum (strain Pei191)</name>
    <dbReference type="NCBI Taxonomy" id="445932"/>
    <lineage>
        <taxon>Bacteria</taxon>
        <taxon>Pseudomonadati</taxon>
        <taxon>Elusimicrobiota</taxon>
        <taxon>Elusimicrobia</taxon>
        <taxon>Elusimicrobiales</taxon>
        <taxon>Elusimicrobiaceae</taxon>
        <taxon>Elusimicrobium</taxon>
    </lineage>
</organism>
<sequence length="431" mass="49212">MKINNLEKISFLAVILLVSPHIFAAEYFSRFTPAADVTLEQAIRLGIENNTNLLSVEQSIIIAEHRVNETSFMRFPQFDLMASATKYDLEYPTVLPESMGFKVLSPQSGRNDNLYGVRVSAVQYLYSGGRISGSIKLAKAQLKEEKSKYETERNNVIFNVKNSFYNMLYAQKRLETAEEGFKRAQNYAKKQPLQGWRGVAVTAAVEKFRTEVFAARHEFKKAHLDLLKNLNKELNAEVKIKGDFKPFTFESDLSKLTLWAMQFRPELKTALYELEVYSIYTNLSISQKYPDIIVGASFEQLGDSSLEDTNKQISMAVRLPLSYGFISQPRQRKAQQKQSTLRRADLEDRIRIQVSENFSNLTFWQAEVVQREASLEILSKEIAKNEKLGSFGQESLLALEAYQTAKYSYLQAVFENLKSKAGLEWAVGQDL</sequence>
<evidence type="ECO:0000256" key="1">
    <source>
        <dbReference type="ARBA" id="ARBA00004442"/>
    </source>
</evidence>
<dbReference type="HOGENOM" id="CLU_635753_0_0_0"/>
<dbReference type="KEGG" id="emi:Emin_0302"/>
<dbReference type="PANTHER" id="PTHR30026:SF20">
    <property type="entry name" value="OUTER MEMBRANE PROTEIN TOLC"/>
    <property type="match status" value="1"/>
</dbReference>
<dbReference type="GO" id="GO:0009279">
    <property type="term" value="C:cell outer membrane"/>
    <property type="evidence" value="ECO:0007669"/>
    <property type="project" value="UniProtKB-SubCell"/>
</dbReference>
<dbReference type="Proteomes" id="UP000001029">
    <property type="component" value="Chromosome"/>
</dbReference>
<keyword evidence="9" id="KW-1185">Reference proteome</keyword>
<dbReference type="EMBL" id="CP001055">
    <property type="protein sequence ID" value="ACC97862.1"/>
    <property type="molecule type" value="Genomic_DNA"/>
</dbReference>
<evidence type="ECO:0000313" key="9">
    <source>
        <dbReference type="Proteomes" id="UP000001029"/>
    </source>
</evidence>
<dbReference type="RefSeq" id="WP_012414477.1">
    <property type="nucleotide sequence ID" value="NC_010644.1"/>
</dbReference>
<keyword evidence="4" id="KW-1134">Transmembrane beta strand</keyword>
<evidence type="ECO:0000256" key="7">
    <source>
        <dbReference type="ARBA" id="ARBA00023237"/>
    </source>
</evidence>
<dbReference type="GO" id="GO:1990281">
    <property type="term" value="C:efflux pump complex"/>
    <property type="evidence" value="ECO:0007669"/>
    <property type="project" value="TreeGrafter"/>
</dbReference>
<dbReference type="Gene3D" id="1.20.1600.10">
    <property type="entry name" value="Outer membrane efflux proteins (OEP)"/>
    <property type="match status" value="1"/>
</dbReference>
<gene>
    <name evidence="8" type="ordered locus">Emin_0302</name>
</gene>
<dbReference type="SUPFAM" id="SSF56954">
    <property type="entry name" value="Outer membrane efflux proteins (OEP)"/>
    <property type="match status" value="1"/>
</dbReference>
<dbReference type="PANTHER" id="PTHR30026">
    <property type="entry name" value="OUTER MEMBRANE PROTEIN TOLC"/>
    <property type="match status" value="1"/>
</dbReference>
<evidence type="ECO:0000256" key="5">
    <source>
        <dbReference type="ARBA" id="ARBA00022692"/>
    </source>
</evidence>
<dbReference type="OrthoDB" id="6395775at2"/>
<dbReference type="GO" id="GO:0015288">
    <property type="term" value="F:porin activity"/>
    <property type="evidence" value="ECO:0007669"/>
    <property type="project" value="TreeGrafter"/>
</dbReference>
<dbReference type="InterPro" id="IPR003423">
    <property type="entry name" value="OMP_efflux"/>
</dbReference>